<evidence type="ECO:0000313" key="2">
    <source>
        <dbReference type="EMBL" id="THH16366.1"/>
    </source>
</evidence>
<feature type="region of interest" description="Disordered" evidence="1">
    <location>
        <begin position="372"/>
        <end position="400"/>
    </location>
</feature>
<feature type="compositionally biased region" description="Acidic residues" evidence="1">
    <location>
        <begin position="250"/>
        <end position="260"/>
    </location>
</feature>
<evidence type="ECO:0000256" key="1">
    <source>
        <dbReference type="SAM" id="MobiDB-lite"/>
    </source>
</evidence>
<dbReference type="EMBL" id="SGPL01000161">
    <property type="protein sequence ID" value="THH16366.1"/>
    <property type="molecule type" value="Genomic_DNA"/>
</dbReference>
<gene>
    <name evidence="2" type="ORF">EW146_g4253</name>
</gene>
<feature type="compositionally biased region" description="Low complexity" evidence="1">
    <location>
        <begin position="70"/>
        <end position="84"/>
    </location>
</feature>
<dbReference type="Proteomes" id="UP000310158">
    <property type="component" value="Unassembled WGS sequence"/>
</dbReference>
<protein>
    <submittedName>
        <fullName evidence="2">Uncharacterized protein</fullName>
    </submittedName>
</protein>
<feature type="compositionally biased region" description="Basic residues" evidence="1">
    <location>
        <begin position="391"/>
        <end position="400"/>
    </location>
</feature>
<name>A0A4S4LV10_9AGAM</name>
<feature type="compositionally biased region" description="Low complexity" evidence="1">
    <location>
        <begin position="297"/>
        <end position="314"/>
    </location>
</feature>
<feature type="compositionally biased region" description="Low complexity" evidence="1">
    <location>
        <begin position="110"/>
        <end position="145"/>
    </location>
</feature>
<feature type="compositionally biased region" description="Basic and acidic residues" evidence="1">
    <location>
        <begin position="261"/>
        <end position="271"/>
    </location>
</feature>
<dbReference type="AlphaFoldDB" id="A0A4S4LV10"/>
<feature type="region of interest" description="Disordered" evidence="1">
    <location>
        <begin position="239"/>
        <end position="316"/>
    </location>
</feature>
<dbReference type="OrthoDB" id="2013972at2759"/>
<reference evidence="2 3" key="1">
    <citation type="submission" date="2019-02" db="EMBL/GenBank/DDBJ databases">
        <title>Genome sequencing of the rare red list fungi Bondarzewia mesenterica.</title>
        <authorList>
            <person name="Buettner E."/>
            <person name="Kellner H."/>
        </authorList>
    </citation>
    <scope>NUCLEOTIDE SEQUENCE [LARGE SCALE GENOMIC DNA]</scope>
    <source>
        <strain evidence="2 3">DSM 108281</strain>
    </source>
</reference>
<proteinExistence type="predicted"/>
<organism evidence="2 3">
    <name type="scientific">Bondarzewia mesenterica</name>
    <dbReference type="NCBI Taxonomy" id="1095465"/>
    <lineage>
        <taxon>Eukaryota</taxon>
        <taxon>Fungi</taxon>
        <taxon>Dikarya</taxon>
        <taxon>Basidiomycota</taxon>
        <taxon>Agaricomycotina</taxon>
        <taxon>Agaricomycetes</taxon>
        <taxon>Russulales</taxon>
        <taxon>Bondarzewiaceae</taxon>
        <taxon>Bondarzewia</taxon>
    </lineage>
</organism>
<keyword evidence="3" id="KW-1185">Reference proteome</keyword>
<sequence>MSLKIVTSHIKRIAHGIPEDKWDDLLEEITRVMKPGAAFEVHSQTVHTWGKILRGHLQMIEEDLFFPGKSAESPPSSRPASPAYLPTPPPSSEDHSTQRPSFQKRHTAPTRSTSVSTLSTSGTSTSSSQAPNTSATSAASSSFSPSGLPAVPQGIAISPSLPATTTFAPFLLRSLPKPPSNPRDHSMLEYVYTEMHASRFINLSPLSLLANSLPLYFKDVRTHSPIMFMFPPPSPCRANRQYADTSNDYDISDSESDSDESLPRDSRDTYRPSRTASTSVGNQTQIHRQTHSKSTKSKPSTDLTTSSQPPSTSTWINGREILNHSQHYVVLDGSRASAFSPMHHKAGVSSPSLHSRMTTTLSPSTFTSLGLGGVSPASSETGSVGCLRDVRRGRGTRVTP</sequence>
<feature type="region of interest" description="Disordered" evidence="1">
    <location>
        <begin position="67"/>
        <end position="145"/>
    </location>
</feature>
<accession>A0A4S4LV10</accession>
<comment type="caution">
    <text evidence="2">The sequence shown here is derived from an EMBL/GenBank/DDBJ whole genome shotgun (WGS) entry which is preliminary data.</text>
</comment>
<evidence type="ECO:0000313" key="3">
    <source>
        <dbReference type="Proteomes" id="UP000310158"/>
    </source>
</evidence>
<feature type="compositionally biased region" description="Polar residues" evidence="1">
    <location>
        <begin position="272"/>
        <end position="287"/>
    </location>
</feature>